<dbReference type="AlphaFoldDB" id="A0A1B8Y7X2"/>
<gene>
    <name evidence="2" type="ORF">XENTR_v90029697mg</name>
</gene>
<reference evidence="2" key="1">
    <citation type="submission" date="2009-11" db="EMBL/GenBank/DDBJ databases">
        <authorList>
            <consortium name="US DOE Joint Genome Institute (JGI-PGF)"/>
            <person name="Ottilar R."/>
            <person name="Schmutz J."/>
            <person name="Salamov A."/>
            <person name="Cheng J.F."/>
            <person name="Lucas S."/>
            <person name="Pitluck S."/>
            <person name="Gundlach H."/>
            <person name="Guo Y."/>
            <person name="Haberer G."/>
            <person name="Nasrallah J."/>
            <person name="Mayer K.F.X."/>
            <person name="van de Peer Y."/>
            <person name="Weigel D."/>
            <person name="Grigoriev I.V."/>
        </authorList>
    </citation>
    <scope>NUCLEOTIDE SEQUENCE</scope>
    <source>
        <strain evidence="2">Nigerian</strain>
    </source>
</reference>
<dbReference type="EMBL" id="KV460388">
    <property type="protein sequence ID" value="OCA19089.1"/>
    <property type="molecule type" value="Genomic_DNA"/>
</dbReference>
<sequence length="103" mass="11340">SAPSLQRRHWLCSPLSPTLRGASLNGAQDGGARCERSDWPSGERCQSCNGASRRVSYGVPWTTNEAQRRSSQWQPGSQANQSKQLIVSESEVAPTPMLTWLRV</sequence>
<reference evidence="2" key="3">
    <citation type="submission" date="2016-05" db="EMBL/GenBank/DDBJ databases">
        <title>WGS assembly of Xenopus tropicalis.</title>
        <authorList>
            <person name="Sessions A."/>
            <person name="Jenkins J."/>
            <person name="Mitros T."/>
            <person name="Lyons J.T."/>
            <person name="Dichmann D.S."/>
            <person name="Robert J."/>
            <person name="Harland R.M."/>
            <person name="Rokhsar D.S."/>
        </authorList>
    </citation>
    <scope>NUCLEOTIDE SEQUENCE</scope>
    <source>
        <strain evidence="2">Nigerian</strain>
    </source>
</reference>
<name>A0A1B8Y7X2_XENTR</name>
<evidence type="ECO:0000313" key="2">
    <source>
        <dbReference type="EMBL" id="OCA19089.1"/>
    </source>
</evidence>
<reference evidence="2" key="2">
    <citation type="journal article" date="2010" name="Science">
        <title>The genome of the Western clawed frog Xenopus tropicalis.</title>
        <authorList>
            <person name="Hellsten U."/>
            <person name="Harland R.M."/>
            <person name="Gilchrist M.J."/>
            <person name="Hendrix D."/>
            <person name="Jurka J."/>
            <person name="Kapitonov V."/>
            <person name="Ovcharenko I."/>
            <person name="Putnam N.H."/>
            <person name="Shu S."/>
            <person name="Taher L."/>
            <person name="Blitz I.L."/>
            <person name="Blumberg B."/>
            <person name="Dichmann D.S."/>
            <person name="Dubchak I."/>
            <person name="Amaya E."/>
            <person name="Detter J.C."/>
            <person name="Fletcher R."/>
            <person name="Gerhard D.S."/>
            <person name="Goodstein D."/>
            <person name="Graves T."/>
            <person name="Grigoriev I.V."/>
            <person name="Grimwood J."/>
            <person name="Kawashima T."/>
            <person name="Lindquist E."/>
            <person name="Lucas S.M."/>
            <person name="Mead P.E."/>
            <person name="Mitros T."/>
            <person name="Ogino H."/>
            <person name="Ohta Y."/>
            <person name="Poliakov A.V."/>
            <person name="Pollet N."/>
            <person name="Robert J."/>
            <person name="Salamov A."/>
            <person name="Sater A.K."/>
            <person name="Schmutz J."/>
            <person name="Terry A."/>
            <person name="Vize P.D."/>
            <person name="Warren W.C."/>
            <person name="Wells D."/>
            <person name="Wills A."/>
            <person name="Wilson R.K."/>
            <person name="Zimmerman L.B."/>
            <person name="Zorn A.M."/>
            <person name="Grainger R."/>
            <person name="Grammer T."/>
            <person name="Khokha M.K."/>
            <person name="Richardson P.M."/>
            <person name="Rokhsar D.S."/>
        </authorList>
    </citation>
    <scope>NUCLEOTIDE SEQUENCE [LARGE SCALE GENOMIC DNA]</scope>
    <source>
        <strain evidence="2">Nigerian</strain>
    </source>
</reference>
<feature type="region of interest" description="Disordered" evidence="1">
    <location>
        <begin position="21"/>
        <end position="49"/>
    </location>
</feature>
<feature type="non-terminal residue" evidence="2">
    <location>
        <position position="1"/>
    </location>
</feature>
<proteinExistence type="predicted"/>
<feature type="compositionally biased region" description="Polar residues" evidence="1">
    <location>
        <begin position="66"/>
        <end position="87"/>
    </location>
</feature>
<protein>
    <submittedName>
        <fullName evidence="2">Uncharacterized protein</fullName>
    </submittedName>
</protein>
<evidence type="ECO:0000256" key="1">
    <source>
        <dbReference type="SAM" id="MobiDB-lite"/>
    </source>
</evidence>
<organism evidence="2">
    <name type="scientific">Xenopus tropicalis</name>
    <name type="common">Western clawed frog</name>
    <name type="synonym">Silurana tropicalis</name>
    <dbReference type="NCBI Taxonomy" id="8364"/>
    <lineage>
        <taxon>Eukaryota</taxon>
        <taxon>Metazoa</taxon>
        <taxon>Chordata</taxon>
        <taxon>Craniata</taxon>
        <taxon>Vertebrata</taxon>
        <taxon>Euteleostomi</taxon>
        <taxon>Amphibia</taxon>
        <taxon>Batrachia</taxon>
        <taxon>Anura</taxon>
        <taxon>Pipoidea</taxon>
        <taxon>Pipidae</taxon>
        <taxon>Xenopodinae</taxon>
        <taxon>Xenopus</taxon>
        <taxon>Silurana</taxon>
    </lineage>
</organism>
<feature type="region of interest" description="Disordered" evidence="1">
    <location>
        <begin position="66"/>
        <end position="88"/>
    </location>
</feature>
<accession>A0A1B8Y7X2</accession>